<keyword evidence="7" id="KW-0325">Glycoprotein</keyword>
<proteinExistence type="predicted"/>
<evidence type="ECO:0000256" key="5">
    <source>
        <dbReference type="ARBA" id="ARBA00023136"/>
    </source>
</evidence>
<keyword evidence="5 8" id="KW-0472">Membrane</keyword>
<keyword evidence="3 8" id="KW-0812">Transmembrane</keyword>
<dbReference type="STRING" id="62324.A0A182RSY1"/>
<evidence type="ECO:0000313" key="9">
    <source>
        <dbReference type="EnsemblMetazoa" id="AFUN009382-PA"/>
    </source>
</evidence>
<dbReference type="Gene3D" id="1.10.287.70">
    <property type="match status" value="1"/>
</dbReference>
<evidence type="ECO:0000256" key="7">
    <source>
        <dbReference type="ARBA" id="ARBA00023180"/>
    </source>
</evidence>
<keyword evidence="2" id="KW-1003">Cell membrane</keyword>
<comment type="subcellular location">
    <subcellularLocation>
        <location evidence="1">Cell membrane</location>
        <topology evidence="1">Multi-pass membrane protein</topology>
    </subcellularLocation>
</comment>
<evidence type="ECO:0000256" key="3">
    <source>
        <dbReference type="ARBA" id="ARBA00022692"/>
    </source>
</evidence>
<dbReference type="VEuPathDB" id="VectorBase:AFUN009382"/>
<evidence type="ECO:0000256" key="8">
    <source>
        <dbReference type="SAM" id="Phobius"/>
    </source>
</evidence>
<evidence type="ECO:0000256" key="1">
    <source>
        <dbReference type="ARBA" id="ARBA00004651"/>
    </source>
</evidence>
<accession>A0A182RSY1</accession>
<organism evidence="9">
    <name type="scientific">Anopheles funestus</name>
    <name type="common">African malaria mosquito</name>
    <dbReference type="NCBI Taxonomy" id="62324"/>
    <lineage>
        <taxon>Eukaryota</taxon>
        <taxon>Metazoa</taxon>
        <taxon>Ecdysozoa</taxon>
        <taxon>Arthropoda</taxon>
        <taxon>Hexapoda</taxon>
        <taxon>Insecta</taxon>
        <taxon>Pterygota</taxon>
        <taxon>Neoptera</taxon>
        <taxon>Endopterygota</taxon>
        <taxon>Diptera</taxon>
        <taxon>Nematocera</taxon>
        <taxon>Culicoidea</taxon>
        <taxon>Culicidae</taxon>
        <taxon>Anophelinae</taxon>
        <taxon>Anopheles</taxon>
    </lineage>
</organism>
<dbReference type="EnsemblMetazoa" id="AFUN009382-RA">
    <property type="protein sequence ID" value="AFUN009382-PA"/>
    <property type="gene ID" value="AFUN009382"/>
</dbReference>
<feature type="transmembrane region" description="Helical" evidence="8">
    <location>
        <begin position="111"/>
        <end position="135"/>
    </location>
</feature>
<keyword evidence="6" id="KW-0675">Receptor</keyword>
<feature type="transmembrane region" description="Helical" evidence="8">
    <location>
        <begin position="147"/>
        <end position="163"/>
    </location>
</feature>
<name>A0A182RSY1_ANOFN</name>
<dbReference type="PANTHER" id="PTHR42643:SF30">
    <property type="entry name" value="IONOTROPIC RECEPTOR 40A-RELATED"/>
    <property type="match status" value="1"/>
</dbReference>
<reference evidence="9" key="1">
    <citation type="submission" date="2020-05" db="UniProtKB">
        <authorList>
            <consortium name="EnsemblMetazoa"/>
        </authorList>
    </citation>
    <scope>IDENTIFICATION</scope>
    <source>
        <strain evidence="9">FUMOZ</strain>
    </source>
</reference>
<dbReference type="SUPFAM" id="SSF53850">
    <property type="entry name" value="Periplasmic binding protein-like II"/>
    <property type="match status" value="1"/>
</dbReference>
<protein>
    <recommendedName>
        <fullName evidence="10">Ionotropic glutamate receptor L-glutamate and glycine-binding domain-containing protein</fullName>
    </recommendedName>
</protein>
<feature type="transmembrane region" description="Helical" evidence="8">
    <location>
        <begin position="356"/>
        <end position="378"/>
    </location>
</feature>
<evidence type="ECO:0000256" key="2">
    <source>
        <dbReference type="ARBA" id="ARBA00022475"/>
    </source>
</evidence>
<dbReference type="PANTHER" id="PTHR42643">
    <property type="entry name" value="IONOTROPIC RECEPTOR 20A-RELATED"/>
    <property type="match status" value="1"/>
</dbReference>
<sequence>MVRVENNRTIHYGLEVYIVETLASCINFTIRYVQPKDNSKWGIINATNSTGLVGMLQRKENDFAFGSLGFSLSRHTYLKMGVPNFMTQMIMGIPPKRPYTSLEKLFQPFTVDAWLCIAFGYAVFGLVTLLLVKFYRNTIHNENLRNPLYLLWVLLMGGSGGQFRMDSTRLFMVGFILNTLVIRTLYQAGMFQRLQSSTSLASDYNTLDAINKGGLYYNMFRASLQFYRDNPKVPAGRIKLVQNDHREWEELFYQLAHDRSFGVMVSPYPCIAYYVKMHGKDGVIYVGKNTGFTYNLGFHYPKTTPLQRPFDAWLLRMYAAGLIHHWSETFQDNRYWTNAKEDPEPASLKWNQISGGFYLCSMLILLSLVVFLGEMIYFRLRTSRLFQRTLPKRRYKPKKEV</sequence>
<dbReference type="VEuPathDB" id="VectorBase:AFUN2_004768"/>
<keyword evidence="4 8" id="KW-1133">Transmembrane helix</keyword>
<dbReference type="GO" id="GO:0005886">
    <property type="term" value="C:plasma membrane"/>
    <property type="evidence" value="ECO:0007669"/>
    <property type="project" value="UniProtKB-SubCell"/>
</dbReference>
<dbReference type="InterPro" id="IPR052192">
    <property type="entry name" value="Insect_Ionotropic_Sensory_Rcpt"/>
</dbReference>
<dbReference type="Gene3D" id="3.40.190.10">
    <property type="entry name" value="Periplasmic binding protein-like II"/>
    <property type="match status" value="1"/>
</dbReference>
<dbReference type="AlphaFoldDB" id="A0A182RSY1"/>
<evidence type="ECO:0000256" key="4">
    <source>
        <dbReference type="ARBA" id="ARBA00022989"/>
    </source>
</evidence>
<evidence type="ECO:0000256" key="6">
    <source>
        <dbReference type="ARBA" id="ARBA00023170"/>
    </source>
</evidence>
<feature type="transmembrane region" description="Helical" evidence="8">
    <location>
        <begin position="169"/>
        <end position="186"/>
    </location>
</feature>
<evidence type="ECO:0008006" key="10">
    <source>
        <dbReference type="Google" id="ProtNLM"/>
    </source>
</evidence>